<evidence type="ECO:0000313" key="1">
    <source>
        <dbReference type="EMBL" id="KKS02753.1"/>
    </source>
</evidence>
<evidence type="ECO:0000313" key="2">
    <source>
        <dbReference type="Proteomes" id="UP000034493"/>
    </source>
</evidence>
<protein>
    <recommendedName>
        <fullName evidence="3">Galactose-1-phosphate uridylyltransferase</fullName>
    </recommendedName>
</protein>
<reference evidence="1 2" key="1">
    <citation type="journal article" date="2015" name="Nature">
        <title>rRNA introns, odd ribosomes, and small enigmatic genomes across a large radiation of phyla.</title>
        <authorList>
            <person name="Brown C.T."/>
            <person name="Hug L.A."/>
            <person name="Thomas B.C."/>
            <person name="Sharon I."/>
            <person name="Castelle C.J."/>
            <person name="Singh A."/>
            <person name="Wilkins M.J."/>
            <person name="Williams K.H."/>
            <person name="Banfield J.F."/>
        </authorList>
    </citation>
    <scope>NUCLEOTIDE SEQUENCE [LARGE SCALE GENOMIC DNA]</scope>
</reference>
<organism evidence="1 2">
    <name type="scientific">Candidatus Curtissbacteria bacterium GW2011_GWA2_41_24</name>
    <dbReference type="NCBI Taxonomy" id="1618411"/>
    <lineage>
        <taxon>Bacteria</taxon>
        <taxon>Candidatus Curtissiibacteriota</taxon>
    </lineage>
</organism>
<dbReference type="InterPro" id="IPR036265">
    <property type="entry name" value="HIT-like_sf"/>
</dbReference>
<proteinExistence type="predicted"/>
<dbReference type="SUPFAM" id="SSF54197">
    <property type="entry name" value="HIT-like"/>
    <property type="match status" value="1"/>
</dbReference>
<comment type="caution">
    <text evidence="1">The sequence shown here is derived from an EMBL/GenBank/DDBJ whole genome shotgun (WGS) entry which is preliminary data.</text>
</comment>
<name>A0A0G0YQX0_9BACT</name>
<dbReference type="EMBL" id="LCBC01000029">
    <property type="protein sequence ID" value="KKS02753.1"/>
    <property type="molecule type" value="Genomic_DNA"/>
</dbReference>
<dbReference type="AlphaFoldDB" id="A0A0G0YQX0"/>
<dbReference type="Proteomes" id="UP000034493">
    <property type="component" value="Unassembled WGS sequence"/>
</dbReference>
<sequence length="407" mass="46483">MVSTTIERREDTTGYTTYEKKNYIRELPLLELPQAIGLLSPEEQALFNRVFEIEVSNGQDGNGSRMDFPAEMQSWIVDRFKRDGETPEETLEAMCNQRVLVVRNRFTKEGGIYNLNRLNRPRDLVRPDTYREDIERSRENCSFCDPTKNTPETVAIGRLKDKYNQSFANLTKFAKYHEIIAGPHNPFDKTRDVFRSQIAIAQEIARRVHGFDSAAQFMMIGENQGPDAGASKYHQHKQVMISAGTMHFPDAERWHEASIRYRFETGSDFTGDWFAAHEMIGLARSLEDSEGEVLVVASLTPKKDCGVTVIGPRFKDPLHLGQRFIDTCWEVEEFMMTEQGVEQFNTALYLPPLSRTDAYWKDFRPMSVFTRRTKSDMGIMEGAGTAVLSVDPKSFAGDLFSHLQKAA</sequence>
<accession>A0A0G0YQX0</accession>
<gene>
    <name evidence="1" type="ORF">UU56_C0029G0007</name>
</gene>
<evidence type="ECO:0008006" key="3">
    <source>
        <dbReference type="Google" id="ProtNLM"/>
    </source>
</evidence>